<dbReference type="Proteomes" id="UP000182738">
    <property type="component" value="Unassembled WGS sequence"/>
</dbReference>
<evidence type="ECO:0000259" key="5">
    <source>
        <dbReference type="PROSITE" id="PS51635"/>
    </source>
</evidence>
<feature type="active site" description="Nucleophile" evidence="4">
    <location>
        <position position="53"/>
    </location>
</feature>
<evidence type="ECO:0000256" key="2">
    <source>
        <dbReference type="ARBA" id="ARBA00022963"/>
    </source>
</evidence>
<keyword evidence="3 4" id="KW-0443">Lipid metabolism</keyword>
<dbReference type="STRING" id="1325335.GCA_001418025_00240"/>
<proteinExistence type="predicted"/>
<keyword evidence="7" id="KW-1185">Reference proteome</keyword>
<dbReference type="PROSITE" id="PS51635">
    <property type="entry name" value="PNPLA"/>
    <property type="match status" value="1"/>
</dbReference>
<feature type="domain" description="PNPLA" evidence="5">
    <location>
        <begin position="20"/>
        <end position="178"/>
    </location>
</feature>
<evidence type="ECO:0000313" key="6">
    <source>
        <dbReference type="EMBL" id="CUA78937.1"/>
    </source>
</evidence>
<evidence type="ECO:0000256" key="4">
    <source>
        <dbReference type="PROSITE-ProRule" id="PRU01161"/>
    </source>
</evidence>
<dbReference type="InterPro" id="IPR002641">
    <property type="entry name" value="PNPLA_dom"/>
</dbReference>
<evidence type="ECO:0000256" key="1">
    <source>
        <dbReference type="ARBA" id="ARBA00022801"/>
    </source>
</evidence>
<dbReference type="PANTHER" id="PTHR14226">
    <property type="entry name" value="NEUROPATHY TARGET ESTERASE/SWISS CHEESE D.MELANOGASTER"/>
    <property type="match status" value="1"/>
</dbReference>
<protein>
    <submittedName>
        <fullName evidence="6">Predicted acylesterase/phospholipase RssA, containd patatin domain</fullName>
    </submittedName>
</protein>
<dbReference type="Gene3D" id="3.40.1090.10">
    <property type="entry name" value="Cytosolic phospholipase A2 catalytic domain"/>
    <property type="match status" value="2"/>
</dbReference>
<dbReference type="AlphaFoldDB" id="A0A0K6GJW5"/>
<comment type="caution">
    <text evidence="4">Lacks conserved residue(s) required for the propagation of feature annotation.</text>
</comment>
<evidence type="ECO:0000313" key="7">
    <source>
        <dbReference type="Proteomes" id="UP000182738"/>
    </source>
</evidence>
<feature type="active site" description="Proton acceptor" evidence="4">
    <location>
        <position position="165"/>
    </location>
</feature>
<feature type="short sequence motif" description="DGA/G" evidence="4">
    <location>
        <begin position="165"/>
        <end position="167"/>
    </location>
</feature>
<keyword evidence="2 4" id="KW-0442">Lipid degradation</keyword>
<dbReference type="InterPro" id="IPR016035">
    <property type="entry name" value="Acyl_Trfase/lysoPLipase"/>
</dbReference>
<dbReference type="GO" id="GO:0016042">
    <property type="term" value="P:lipid catabolic process"/>
    <property type="evidence" value="ECO:0007669"/>
    <property type="project" value="UniProtKB-UniRule"/>
</dbReference>
<name>A0A0K6GJW5_9BACL</name>
<dbReference type="InterPro" id="IPR050301">
    <property type="entry name" value="NTE"/>
</dbReference>
<dbReference type="PANTHER" id="PTHR14226:SF76">
    <property type="entry name" value="NTE FAMILY PROTEIN RSSA"/>
    <property type="match status" value="1"/>
</dbReference>
<reference evidence="7" key="1">
    <citation type="submission" date="2015-08" db="EMBL/GenBank/DDBJ databases">
        <authorList>
            <person name="Varghese N."/>
        </authorList>
    </citation>
    <scope>NUCLEOTIDE SEQUENCE [LARGE SCALE GENOMIC DNA]</scope>
    <source>
        <strain evidence="7">DSM 27374</strain>
    </source>
</reference>
<keyword evidence="1 4" id="KW-0378">Hydrolase</keyword>
<feature type="short sequence motif" description="GXSXG" evidence="4">
    <location>
        <begin position="51"/>
        <end position="55"/>
    </location>
</feature>
<accession>A0A0K6GJW5</accession>
<dbReference type="EMBL" id="CYGZ01000002">
    <property type="protein sequence ID" value="CUA78937.1"/>
    <property type="molecule type" value="Genomic_DNA"/>
</dbReference>
<dbReference type="OrthoDB" id="9770965at2"/>
<dbReference type="SUPFAM" id="SSF52151">
    <property type="entry name" value="FabD/lysophospholipase-like"/>
    <property type="match status" value="1"/>
</dbReference>
<dbReference type="Pfam" id="PF01734">
    <property type="entry name" value="Patatin"/>
    <property type="match status" value="1"/>
</dbReference>
<gene>
    <name evidence="6" type="ORF">Ga0061060_1024</name>
</gene>
<dbReference type="GO" id="GO:0016787">
    <property type="term" value="F:hydrolase activity"/>
    <property type="evidence" value="ECO:0007669"/>
    <property type="project" value="UniProtKB-UniRule"/>
</dbReference>
<organism evidence="6 7">
    <name type="scientific">Anoxybacillus suryakundensis</name>
    <dbReference type="NCBI Taxonomy" id="1325335"/>
    <lineage>
        <taxon>Bacteria</taxon>
        <taxon>Bacillati</taxon>
        <taxon>Bacillota</taxon>
        <taxon>Bacilli</taxon>
        <taxon>Bacillales</taxon>
        <taxon>Anoxybacillaceae</taxon>
        <taxon>Anoxybacillus</taxon>
    </lineage>
</organism>
<sequence length="273" mass="29729">MDILDHSIEQEGGAGMKIGLALGSGGARGFAHAGVIKVLEEENIPIHMIAGSSMGALVGALYASGMSTERLYRLATAFRRNDYIDWTVPKIGLISGRQIKHFISVMTKQKRIEDARIPLAIVATDLQKGEKVVFRQGSIADAVRASISIPGIFVPERWNGRLLVDGGVIDRVPATVVREMGADVVIAVDVASVKKNDTVTSIFDVILQSLDIIQAELASHRIAQADVVIRPSLERYSSYAFTHAKEMIQMGEEAARQQLPIIRQLLAEKGFEQ</sequence>
<evidence type="ECO:0000256" key="3">
    <source>
        <dbReference type="ARBA" id="ARBA00023098"/>
    </source>
</evidence>